<feature type="transmembrane region" description="Helical" evidence="1">
    <location>
        <begin position="263"/>
        <end position="286"/>
    </location>
</feature>
<keyword evidence="1" id="KW-1133">Transmembrane helix</keyword>
<feature type="transmembrane region" description="Helical" evidence="1">
    <location>
        <begin position="53"/>
        <end position="71"/>
    </location>
</feature>
<feature type="transmembrane region" description="Helical" evidence="1">
    <location>
        <begin position="298"/>
        <end position="315"/>
    </location>
</feature>
<dbReference type="Pfam" id="PF14897">
    <property type="entry name" value="EpsG"/>
    <property type="match status" value="1"/>
</dbReference>
<sequence length="415" mass="49100">MNHLTIKTNIADDSKAYRALFLVGVSLLFALPAPFYIGLLVLILYLRYENRDWLYLFFISFVLLFSNMNLFKEIWAFGDFLGIGNDLGWYSTQWFSFNDHPYGYMSIFDDDYLIFINDGFLVKPKISEPIYHSYSYFFSRITDGNYIFYVYSLTFFIYLPACVVIFKILDANELDKVLIVLVMTFFLFFSMTFTNMFNMIRHYCSGSFLIITLFYLYFDRVKMACVFGVLACLTHNAAVVICAVYFITYVVSLRTDLSVRLKALAVIVGVSLLSIAYLVVYFYTFTNYEVLDDRGSGLAFKMLDILIFCLSFIAFLKTEPSKFDKLWLFYVGVIVLILFMHLTNFLQLRYFAYFDYFRWIGVVYLFNAIISFRKTKLLFSSIMVVFFLFFLWLRIYISDFDFDGLFHDYFIVRYN</sequence>
<evidence type="ECO:0000313" key="3">
    <source>
        <dbReference type="Proteomes" id="UP000501443"/>
    </source>
</evidence>
<accession>A0AAE7B1F7</accession>
<evidence type="ECO:0000256" key="1">
    <source>
        <dbReference type="SAM" id="Phobius"/>
    </source>
</evidence>
<evidence type="ECO:0000313" key="2">
    <source>
        <dbReference type="EMBL" id="QJY39211.1"/>
    </source>
</evidence>
<name>A0AAE7B1F7_9VIBR</name>
<feature type="transmembrane region" description="Helical" evidence="1">
    <location>
        <begin position="225"/>
        <end position="251"/>
    </location>
</feature>
<evidence type="ECO:0008006" key="4">
    <source>
        <dbReference type="Google" id="ProtNLM"/>
    </source>
</evidence>
<organism evidence="2 3">
    <name type="scientific">Vibrio europaeus</name>
    <dbReference type="NCBI Taxonomy" id="300876"/>
    <lineage>
        <taxon>Bacteria</taxon>
        <taxon>Pseudomonadati</taxon>
        <taxon>Pseudomonadota</taxon>
        <taxon>Gammaproteobacteria</taxon>
        <taxon>Vibrionales</taxon>
        <taxon>Vibrionaceae</taxon>
        <taxon>Vibrio</taxon>
        <taxon>Vibrio oreintalis group</taxon>
    </lineage>
</organism>
<feature type="transmembrane region" description="Helical" evidence="1">
    <location>
        <begin position="327"/>
        <end position="346"/>
    </location>
</feature>
<dbReference type="Proteomes" id="UP000501443">
    <property type="component" value="Chromosome 2"/>
</dbReference>
<feature type="transmembrane region" description="Helical" evidence="1">
    <location>
        <begin position="20"/>
        <end position="46"/>
    </location>
</feature>
<dbReference type="RefSeq" id="WP_171803161.1">
    <property type="nucleotide sequence ID" value="NZ_CP053543.1"/>
</dbReference>
<dbReference type="EMBL" id="CP053543">
    <property type="protein sequence ID" value="QJY39211.1"/>
    <property type="molecule type" value="Genomic_DNA"/>
</dbReference>
<dbReference type="InterPro" id="IPR049458">
    <property type="entry name" value="EpsG-like"/>
</dbReference>
<proteinExistence type="predicted"/>
<keyword evidence="1" id="KW-0472">Membrane</keyword>
<feature type="transmembrane region" description="Helical" evidence="1">
    <location>
        <begin position="378"/>
        <end position="397"/>
    </location>
</feature>
<keyword evidence="1" id="KW-0812">Transmembrane</keyword>
<reference evidence="2 3" key="1">
    <citation type="submission" date="2020-05" db="EMBL/GenBank/DDBJ databases">
        <title>First description outside Europe of the emergent pathogen for shellfish aquaculture Vibrio europaeus.</title>
        <authorList>
            <person name="Dubert J."/>
            <person name="Rojas R."/>
        </authorList>
    </citation>
    <scope>NUCLEOTIDE SEQUENCE [LARGE SCALE GENOMIC DNA]</scope>
    <source>
        <strain evidence="2 3">NPI-1</strain>
    </source>
</reference>
<gene>
    <name evidence="2" type="ORF">HOO69_22000</name>
</gene>
<dbReference type="AlphaFoldDB" id="A0AAE7B1F7"/>
<protein>
    <recommendedName>
        <fullName evidence="4">EpsG family protein</fullName>
    </recommendedName>
</protein>
<feature type="transmembrane region" description="Helical" evidence="1">
    <location>
        <begin position="146"/>
        <end position="165"/>
    </location>
</feature>
<feature type="transmembrane region" description="Helical" evidence="1">
    <location>
        <begin position="177"/>
        <end position="194"/>
    </location>
</feature>